<sequence length="12" mass="1419">MLQLLLLHFHPG</sequence>
<evidence type="ECO:0000313" key="1">
    <source>
        <dbReference type="EMBL" id="URE38648.1"/>
    </source>
</evidence>
<organism evidence="1 2">
    <name type="scientific">Musa troglodytarum</name>
    <name type="common">fe'i banana</name>
    <dbReference type="NCBI Taxonomy" id="320322"/>
    <lineage>
        <taxon>Eukaryota</taxon>
        <taxon>Viridiplantae</taxon>
        <taxon>Streptophyta</taxon>
        <taxon>Embryophyta</taxon>
        <taxon>Tracheophyta</taxon>
        <taxon>Spermatophyta</taxon>
        <taxon>Magnoliopsida</taxon>
        <taxon>Liliopsida</taxon>
        <taxon>Zingiberales</taxon>
        <taxon>Musaceae</taxon>
        <taxon>Musa</taxon>
    </lineage>
</organism>
<name>A0A9E7KY45_9LILI</name>
<proteinExistence type="predicted"/>
<dbReference type="Proteomes" id="UP001055439">
    <property type="component" value="Chromosome 8"/>
</dbReference>
<dbReference type="EMBL" id="CP097510">
    <property type="protein sequence ID" value="URE38648.1"/>
    <property type="molecule type" value="Genomic_DNA"/>
</dbReference>
<evidence type="ECO:0000313" key="2">
    <source>
        <dbReference type="Proteomes" id="UP001055439"/>
    </source>
</evidence>
<gene>
    <name evidence="1" type="ORF">MUK42_35047</name>
</gene>
<accession>A0A9E7KY45</accession>
<keyword evidence="2" id="KW-1185">Reference proteome</keyword>
<reference evidence="1" key="1">
    <citation type="submission" date="2022-05" db="EMBL/GenBank/DDBJ databases">
        <title>The Musa troglodytarum L. genome provides insights into the mechanism of non-climacteric behaviour and enrichment of carotenoids.</title>
        <authorList>
            <person name="Wang J."/>
        </authorList>
    </citation>
    <scope>NUCLEOTIDE SEQUENCE</scope>
    <source>
        <tissue evidence="1">Leaf</tissue>
    </source>
</reference>
<protein>
    <submittedName>
        <fullName evidence="1">Uncharacterized protein</fullName>
    </submittedName>
</protein>